<dbReference type="SMART" id="SM00474">
    <property type="entry name" value="35EXOc"/>
    <property type="match status" value="1"/>
</dbReference>
<dbReference type="CDD" id="cd06142">
    <property type="entry name" value="RNaseD_exo"/>
    <property type="match status" value="1"/>
</dbReference>
<dbReference type="PANTHER" id="PTHR47649">
    <property type="entry name" value="RIBONUCLEASE D"/>
    <property type="match status" value="1"/>
</dbReference>
<dbReference type="Pfam" id="PF01612">
    <property type="entry name" value="DNA_pol_A_exo1"/>
    <property type="match status" value="1"/>
</dbReference>
<sequence length="395" mass="45291">MENTTLTHDGVTIKLIEEQEQLLETLATLSRSQELALDLEFDQNRFTYGFNLCLVQIADENGTCYIIDPFAVADLQPLFDLFEDGRITKIIHHSNNDILLLDKLGCNIRGVMDTDVAAKILNYERSSLATVLKEEFDMEIDKSQQSSNWNKRPLTEAQLKYAAIDVIYLHRIKAKLVQEIADLGRLHWLQEENQLLEALTYSEPENPHLKLKNAFRLNFYQQHILKHLFAFRDQMAMQFNKPASYVISNEALVELASTSNVDVHEWLNHTKGIHGGLKRSRNEKLLVDALSEARQSAKDNNISHDFPSNRWPRPVRTPETEQRREELVQVQKQIMANYGEFASRLIINQSLINDYSYTGELRCTKEYATQIVLSTASELGISLPTPVSKNNSSKN</sequence>
<dbReference type="InterPro" id="IPR002562">
    <property type="entry name" value="3'-5'_exonuclease_dom"/>
</dbReference>
<dbReference type="OrthoDB" id="9800549at2"/>
<dbReference type="KEGG" id="pact:CA264_18455"/>
<evidence type="ECO:0000313" key="4">
    <source>
        <dbReference type="Proteomes" id="UP000266292"/>
    </source>
</evidence>
<dbReference type="InterPro" id="IPR012337">
    <property type="entry name" value="RNaseH-like_sf"/>
</dbReference>
<dbReference type="Proteomes" id="UP000266292">
    <property type="component" value="Chromosome"/>
</dbReference>
<reference evidence="4" key="1">
    <citation type="submission" date="2017-05" db="EMBL/GenBank/DDBJ databases">
        <authorList>
            <person name="Ray J."/>
            <person name="Price M."/>
            <person name="Deutschbauer A."/>
        </authorList>
    </citation>
    <scope>NUCLEOTIDE SEQUENCE [LARGE SCALE GENOMIC DNA]</scope>
    <source>
        <strain evidence="4">DSM 19842</strain>
    </source>
</reference>
<evidence type="ECO:0000256" key="1">
    <source>
        <dbReference type="SAM" id="MobiDB-lite"/>
    </source>
</evidence>
<dbReference type="InterPro" id="IPR010997">
    <property type="entry name" value="HRDC-like_sf"/>
</dbReference>
<dbReference type="Pfam" id="PF00570">
    <property type="entry name" value="HRDC"/>
    <property type="match status" value="1"/>
</dbReference>
<feature type="domain" description="HRDC" evidence="2">
    <location>
        <begin position="218"/>
        <end position="300"/>
    </location>
</feature>
<dbReference type="GO" id="GO:0000166">
    <property type="term" value="F:nucleotide binding"/>
    <property type="evidence" value="ECO:0007669"/>
    <property type="project" value="InterPro"/>
</dbReference>
<dbReference type="SUPFAM" id="SSF53098">
    <property type="entry name" value="Ribonuclease H-like"/>
    <property type="match status" value="1"/>
</dbReference>
<dbReference type="GO" id="GO:0008408">
    <property type="term" value="F:3'-5' exonuclease activity"/>
    <property type="evidence" value="ECO:0007669"/>
    <property type="project" value="InterPro"/>
</dbReference>
<dbReference type="STRING" id="709015.GCA_000472485_03721"/>
<dbReference type="PANTHER" id="PTHR47649:SF1">
    <property type="entry name" value="RIBONUCLEASE D"/>
    <property type="match status" value="1"/>
</dbReference>
<dbReference type="GO" id="GO:0006139">
    <property type="term" value="P:nucleobase-containing compound metabolic process"/>
    <property type="evidence" value="ECO:0007669"/>
    <property type="project" value="InterPro"/>
</dbReference>
<feature type="region of interest" description="Disordered" evidence="1">
    <location>
        <begin position="299"/>
        <end position="320"/>
    </location>
</feature>
<dbReference type="InterPro" id="IPR036397">
    <property type="entry name" value="RNaseH_sf"/>
</dbReference>
<dbReference type="SUPFAM" id="SSF47819">
    <property type="entry name" value="HRDC-like"/>
    <property type="match status" value="1"/>
</dbReference>
<keyword evidence="4" id="KW-1185">Reference proteome</keyword>
<name>A0A1X9YWD1_9BACT</name>
<dbReference type="InterPro" id="IPR044876">
    <property type="entry name" value="HRDC_dom_sf"/>
</dbReference>
<dbReference type="EMBL" id="CP021235">
    <property type="protein sequence ID" value="ARS37246.1"/>
    <property type="molecule type" value="Genomic_DNA"/>
</dbReference>
<protein>
    <submittedName>
        <fullName evidence="3">Ribonuclease D</fullName>
    </submittedName>
</protein>
<proteinExistence type="predicted"/>
<gene>
    <name evidence="3" type="ORF">CA264_18455</name>
</gene>
<accession>A0A1X9YWD1</accession>
<dbReference type="Gene3D" id="1.10.150.80">
    <property type="entry name" value="HRDC domain"/>
    <property type="match status" value="1"/>
</dbReference>
<dbReference type="Gene3D" id="3.30.420.10">
    <property type="entry name" value="Ribonuclease H-like superfamily/Ribonuclease H"/>
    <property type="match status" value="1"/>
</dbReference>
<dbReference type="InterPro" id="IPR051086">
    <property type="entry name" value="RNase_D-like"/>
</dbReference>
<dbReference type="RefSeq" id="WP_025608881.1">
    <property type="nucleotide sequence ID" value="NZ_CP021235.1"/>
</dbReference>
<dbReference type="PROSITE" id="PS50967">
    <property type="entry name" value="HRDC"/>
    <property type="match status" value="1"/>
</dbReference>
<dbReference type="AlphaFoldDB" id="A0A1X9YWD1"/>
<evidence type="ECO:0000259" key="2">
    <source>
        <dbReference type="PROSITE" id="PS50967"/>
    </source>
</evidence>
<dbReference type="InterPro" id="IPR002121">
    <property type="entry name" value="HRDC_dom"/>
</dbReference>
<organism evidence="3 4">
    <name type="scientific">Pontibacter actiniarum</name>
    <dbReference type="NCBI Taxonomy" id="323450"/>
    <lineage>
        <taxon>Bacteria</taxon>
        <taxon>Pseudomonadati</taxon>
        <taxon>Bacteroidota</taxon>
        <taxon>Cytophagia</taxon>
        <taxon>Cytophagales</taxon>
        <taxon>Hymenobacteraceae</taxon>
        <taxon>Pontibacter</taxon>
    </lineage>
</organism>
<evidence type="ECO:0000313" key="3">
    <source>
        <dbReference type="EMBL" id="ARS37246.1"/>
    </source>
</evidence>
<dbReference type="GO" id="GO:0003676">
    <property type="term" value="F:nucleic acid binding"/>
    <property type="evidence" value="ECO:0007669"/>
    <property type="project" value="InterPro"/>
</dbReference>